<evidence type="ECO:0000313" key="3">
    <source>
        <dbReference type="Proteomes" id="UP000189735"/>
    </source>
</evidence>
<dbReference type="Gene3D" id="3.40.50.1000">
    <property type="entry name" value="HAD superfamily/HAD-like"/>
    <property type="match status" value="1"/>
</dbReference>
<dbReference type="SFLD" id="SFLDS00003">
    <property type="entry name" value="Haloacid_Dehalogenase"/>
    <property type="match status" value="1"/>
</dbReference>
<keyword evidence="1" id="KW-0378">Hydrolase</keyword>
<dbReference type="SFLD" id="SFLDG01129">
    <property type="entry name" value="C1.5:_HAD__Beta-PGM__Phosphata"/>
    <property type="match status" value="1"/>
</dbReference>
<dbReference type="PANTHER" id="PTHR43316:SF8">
    <property type="entry name" value="HAD FAMILY HYDROLASE"/>
    <property type="match status" value="1"/>
</dbReference>
<dbReference type="RefSeq" id="WP_078714440.1">
    <property type="nucleotide sequence ID" value="NZ_FUYG01000005.1"/>
</dbReference>
<dbReference type="SUPFAM" id="SSF56784">
    <property type="entry name" value="HAD-like"/>
    <property type="match status" value="1"/>
</dbReference>
<dbReference type="InterPro" id="IPR006439">
    <property type="entry name" value="HAD-SF_hydro_IA"/>
</dbReference>
<dbReference type="PANTHER" id="PTHR43316">
    <property type="entry name" value="HYDROLASE, HALOACID DELAHOGENASE-RELATED"/>
    <property type="match status" value="1"/>
</dbReference>
<dbReference type="InterPro" id="IPR051540">
    <property type="entry name" value="S-2-haloacid_dehalogenase"/>
</dbReference>
<dbReference type="InterPro" id="IPR023214">
    <property type="entry name" value="HAD_sf"/>
</dbReference>
<protein>
    <submittedName>
        <fullName evidence="2">Haloacid dehalogenase superfamily, subfamily IA, variant 3 with third motif having DD or ED/haloacid dehalogenase superfamily, subfamily IA, variant 1 with third motif having Dx(3-4)D or Dx(3-4)E</fullName>
    </submittedName>
</protein>
<gene>
    <name evidence="2" type="ORF">SAMN06295879_2210</name>
</gene>
<name>A0A1T4Y3G9_9MICO</name>
<evidence type="ECO:0000313" key="2">
    <source>
        <dbReference type="EMBL" id="SKA96352.1"/>
    </source>
</evidence>
<dbReference type="PRINTS" id="PR00413">
    <property type="entry name" value="HADHALOGNASE"/>
</dbReference>
<dbReference type="Proteomes" id="UP000189735">
    <property type="component" value="Unassembled WGS sequence"/>
</dbReference>
<accession>A0A1T4Y3G9</accession>
<dbReference type="InterPro" id="IPR036412">
    <property type="entry name" value="HAD-like_sf"/>
</dbReference>
<proteinExistence type="predicted"/>
<dbReference type="GO" id="GO:0016787">
    <property type="term" value="F:hydrolase activity"/>
    <property type="evidence" value="ECO:0007669"/>
    <property type="project" value="UniProtKB-KW"/>
</dbReference>
<evidence type="ECO:0000256" key="1">
    <source>
        <dbReference type="ARBA" id="ARBA00022801"/>
    </source>
</evidence>
<dbReference type="EMBL" id="FUYG01000005">
    <property type="protein sequence ID" value="SKA96352.1"/>
    <property type="molecule type" value="Genomic_DNA"/>
</dbReference>
<sequence>MDKITLPVGLRAIVFDVGETLVDESRAWSVQASKVGVTPFALMGALGALIDRGQDHRRVWDMLNVKPPDATTRIERADLYPDAMPCLRAARAAGLLVGIAGNQPAGAVEQLHALGFAADFIASSTVWRIAKPSPEFFSRIAQRAELNPDAILYVGDRLDNDVLPARDAGMRTAFLRRGPWGYIHAQREETKLADVRLDSLTQLAAALS</sequence>
<dbReference type="Pfam" id="PF00702">
    <property type="entry name" value="Hydrolase"/>
    <property type="match status" value="1"/>
</dbReference>
<dbReference type="NCBIfam" id="TIGR01549">
    <property type="entry name" value="HAD-SF-IA-v1"/>
    <property type="match status" value="1"/>
</dbReference>
<dbReference type="AlphaFoldDB" id="A0A1T4Y3G9"/>
<organism evidence="2 3">
    <name type="scientific">Agreia bicolorata</name>
    <dbReference type="NCBI Taxonomy" id="110935"/>
    <lineage>
        <taxon>Bacteria</taxon>
        <taxon>Bacillati</taxon>
        <taxon>Actinomycetota</taxon>
        <taxon>Actinomycetes</taxon>
        <taxon>Micrococcales</taxon>
        <taxon>Microbacteriaceae</taxon>
        <taxon>Agreia</taxon>
    </lineage>
</organism>
<reference evidence="3" key="1">
    <citation type="submission" date="2017-02" db="EMBL/GenBank/DDBJ databases">
        <authorList>
            <person name="Varghese N."/>
            <person name="Submissions S."/>
        </authorList>
    </citation>
    <scope>NUCLEOTIDE SEQUENCE [LARGE SCALE GENOMIC DNA]</scope>
    <source>
        <strain evidence="3">VKM Ac-2052</strain>
    </source>
</reference>